<feature type="transmembrane region" description="Helical" evidence="7">
    <location>
        <begin position="161"/>
        <end position="185"/>
    </location>
</feature>
<reference evidence="9 10" key="1">
    <citation type="submission" date="2016-07" db="EMBL/GenBank/DDBJ databases">
        <title>Pervasive Adenine N6-methylation of Active Genes in Fungi.</title>
        <authorList>
            <consortium name="DOE Joint Genome Institute"/>
            <person name="Mondo S.J."/>
            <person name="Dannebaum R.O."/>
            <person name="Kuo R.C."/>
            <person name="Labutti K."/>
            <person name="Haridas S."/>
            <person name="Kuo A."/>
            <person name="Salamov A."/>
            <person name="Ahrendt S.R."/>
            <person name="Lipzen A."/>
            <person name="Sullivan W."/>
            <person name="Andreopoulos W.B."/>
            <person name="Clum A."/>
            <person name="Lindquist E."/>
            <person name="Daum C."/>
            <person name="Ramamoorthy G.K."/>
            <person name="Gryganskyi A."/>
            <person name="Culley D."/>
            <person name="Magnuson J.K."/>
            <person name="James T.Y."/>
            <person name="O'Malley M.A."/>
            <person name="Stajich J.E."/>
            <person name="Spatafora J.W."/>
            <person name="Visel A."/>
            <person name="Grigoriev I.V."/>
        </authorList>
    </citation>
    <scope>NUCLEOTIDE SEQUENCE [LARGE SCALE GENOMIC DNA]</scope>
    <source>
        <strain evidence="9 10">CBS 115471</strain>
    </source>
</reference>
<keyword evidence="4 7" id="KW-0472">Membrane</keyword>
<feature type="transmembrane region" description="Helical" evidence="7">
    <location>
        <begin position="130"/>
        <end position="149"/>
    </location>
</feature>
<feature type="compositionally biased region" description="Basic and acidic residues" evidence="6">
    <location>
        <begin position="363"/>
        <end position="374"/>
    </location>
</feature>
<dbReference type="Proteomes" id="UP000193144">
    <property type="component" value="Unassembled WGS sequence"/>
</dbReference>
<evidence type="ECO:0000256" key="4">
    <source>
        <dbReference type="ARBA" id="ARBA00023136"/>
    </source>
</evidence>
<protein>
    <recommendedName>
        <fullName evidence="8">Rhodopsin domain-containing protein</fullName>
    </recommendedName>
</protein>
<keyword evidence="3 7" id="KW-1133">Transmembrane helix</keyword>
<feature type="transmembrane region" description="Helical" evidence="7">
    <location>
        <begin position="50"/>
        <end position="68"/>
    </location>
</feature>
<organism evidence="9 10">
    <name type="scientific">Clohesyomyces aquaticus</name>
    <dbReference type="NCBI Taxonomy" id="1231657"/>
    <lineage>
        <taxon>Eukaryota</taxon>
        <taxon>Fungi</taxon>
        <taxon>Dikarya</taxon>
        <taxon>Ascomycota</taxon>
        <taxon>Pezizomycotina</taxon>
        <taxon>Dothideomycetes</taxon>
        <taxon>Pleosporomycetidae</taxon>
        <taxon>Pleosporales</taxon>
        <taxon>Lindgomycetaceae</taxon>
        <taxon>Clohesyomyces</taxon>
    </lineage>
</organism>
<evidence type="ECO:0000256" key="1">
    <source>
        <dbReference type="ARBA" id="ARBA00004141"/>
    </source>
</evidence>
<dbReference type="GO" id="GO:0016020">
    <property type="term" value="C:membrane"/>
    <property type="evidence" value="ECO:0007669"/>
    <property type="project" value="UniProtKB-SubCell"/>
</dbReference>
<evidence type="ECO:0000256" key="6">
    <source>
        <dbReference type="SAM" id="MobiDB-lite"/>
    </source>
</evidence>
<dbReference type="Pfam" id="PF20684">
    <property type="entry name" value="Fung_rhodopsin"/>
    <property type="match status" value="1"/>
</dbReference>
<keyword evidence="10" id="KW-1185">Reference proteome</keyword>
<evidence type="ECO:0000256" key="7">
    <source>
        <dbReference type="SAM" id="Phobius"/>
    </source>
</evidence>
<evidence type="ECO:0000259" key="8">
    <source>
        <dbReference type="Pfam" id="PF20684"/>
    </source>
</evidence>
<dbReference type="EMBL" id="MCFA01000066">
    <property type="protein sequence ID" value="ORY10943.1"/>
    <property type="molecule type" value="Genomic_DNA"/>
</dbReference>
<feature type="transmembrane region" description="Helical" evidence="7">
    <location>
        <begin position="83"/>
        <end position="102"/>
    </location>
</feature>
<dbReference type="AlphaFoldDB" id="A0A1Y1ZL26"/>
<feature type="compositionally biased region" description="Polar residues" evidence="6">
    <location>
        <begin position="352"/>
        <end position="361"/>
    </location>
</feature>
<feature type="transmembrane region" description="Helical" evidence="7">
    <location>
        <begin position="245"/>
        <end position="265"/>
    </location>
</feature>
<evidence type="ECO:0000313" key="9">
    <source>
        <dbReference type="EMBL" id="ORY10943.1"/>
    </source>
</evidence>
<comment type="similarity">
    <text evidence="5">Belongs to the SAT4 family.</text>
</comment>
<evidence type="ECO:0000256" key="2">
    <source>
        <dbReference type="ARBA" id="ARBA00022692"/>
    </source>
</evidence>
<sequence length="418" mass="47169">MDLLQTNPAKFIALERYAATFPDFPQDFVYPSLLDPKYIPPTSYERMEKYAYVMGAISTIVVVLRLWIRKRVTVLVWGVDDWLIIPGQLLSIAMIVNVILMIRTGGLGKHIYDVQYSTIYRCFQLEFSGVLLYFITVFFIRMSIAASLYRFIGLSSRPKRILMHATSLLLILQFLVQVLAYVFAYSPISAGWNMDVRIAGFKSIDLALEIFVLTIVYLLTDVWLLVLPIYTIWNLQLPTRARVGVLWIFVFGFVACVGAVVKTVFVRRTFESWDPTWHGVNFTVGAVTEITFGAISASMPALNHIIVHTLPGTLESRFGSSKFSLGNEQPRSFYETLTFGKRSEGPCGQAGSFANTDNWPSKTRADARDGNMDRSTEWINSEGGDEEIEATSIGASEALRWVEITQSTKYYTHAKAIS</sequence>
<feature type="domain" description="Rhodopsin" evidence="8">
    <location>
        <begin position="64"/>
        <end position="306"/>
    </location>
</feature>
<dbReference type="InterPro" id="IPR049326">
    <property type="entry name" value="Rhodopsin_dom_fungi"/>
</dbReference>
<dbReference type="STRING" id="1231657.A0A1Y1ZL26"/>
<feature type="transmembrane region" description="Helical" evidence="7">
    <location>
        <begin position="206"/>
        <end position="233"/>
    </location>
</feature>
<evidence type="ECO:0000256" key="3">
    <source>
        <dbReference type="ARBA" id="ARBA00022989"/>
    </source>
</evidence>
<gene>
    <name evidence="9" type="ORF">BCR34DRAFT_614882</name>
</gene>
<dbReference type="InterPro" id="IPR052337">
    <property type="entry name" value="SAT4-like"/>
</dbReference>
<proteinExistence type="inferred from homology"/>
<evidence type="ECO:0000256" key="5">
    <source>
        <dbReference type="ARBA" id="ARBA00038359"/>
    </source>
</evidence>
<evidence type="ECO:0000313" key="10">
    <source>
        <dbReference type="Proteomes" id="UP000193144"/>
    </source>
</evidence>
<comment type="caution">
    <text evidence="9">The sequence shown here is derived from an EMBL/GenBank/DDBJ whole genome shotgun (WGS) entry which is preliminary data.</text>
</comment>
<dbReference type="PANTHER" id="PTHR33048">
    <property type="entry name" value="PTH11-LIKE INTEGRAL MEMBRANE PROTEIN (AFU_ORTHOLOGUE AFUA_5G11245)"/>
    <property type="match status" value="1"/>
</dbReference>
<feature type="region of interest" description="Disordered" evidence="6">
    <location>
        <begin position="350"/>
        <end position="374"/>
    </location>
</feature>
<name>A0A1Y1ZL26_9PLEO</name>
<comment type="subcellular location">
    <subcellularLocation>
        <location evidence="1">Membrane</location>
        <topology evidence="1">Multi-pass membrane protein</topology>
    </subcellularLocation>
</comment>
<accession>A0A1Y1ZL26</accession>
<keyword evidence="2 7" id="KW-0812">Transmembrane</keyword>
<dbReference type="OrthoDB" id="5329176at2759"/>
<dbReference type="PANTHER" id="PTHR33048:SF129">
    <property type="entry name" value="INTEGRAL MEMBRANE PROTEIN-RELATED"/>
    <property type="match status" value="1"/>
</dbReference>